<proteinExistence type="predicted"/>
<comment type="caution">
    <text evidence="1">The sequence shown here is derived from an EMBL/GenBank/DDBJ whole genome shotgun (WGS) entry which is preliminary data.</text>
</comment>
<dbReference type="EMBL" id="WHWC01000010">
    <property type="protein sequence ID" value="KAG8375340.1"/>
    <property type="molecule type" value="Genomic_DNA"/>
</dbReference>
<protein>
    <submittedName>
        <fullName evidence="1">Uncharacterized protein</fullName>
    </submittedName>
</protein>
<keyword evidence="2" id="KW-1185">Reference proteome</keyword>
<evidence type="ECO:0000313" key="1">
    <source>
        <dbReference type="EMBL" id="KAG8375340.1"/>
    </source>
</evidence>
<accession>A0AAV6X819</accession>
<dbReference type="Proteomes" id="UP000826271">
    <property type="component" value="Unassembled WGS sequence"/>
</dbReference>
<evidence type="ECO:0000313" key="2">
    <source>
        <dbReference type="Proteomes" id="UP000826271"/>
    </source>
</evidence>
<dbReference type="AlphaFoldDB" id="A0AAV6X819"/>
<sequence>MENLRLPIAPPLASAAIWRVRRLTPCFHGGAARDCNRFRGRRRARGIRWKMKMVTNLMKEGLAILKGPEHATNKWRSIMSHKWNKSKKTSLDAWTLNVSQAFHAFFFQRTDSTRIPTFILVWRGLFSHYDMKKSFGYLADGVLGDATMKKHGCHPNGTRTRNILLMVAAVSL</sequence>
<name>A0AAV6X819_9LAMI</name>
<reference evidence="1" key="1">
    <citation type="submission" date="2019-10" db="EMBL/GenBank/DDBJ databases">
        <authorList>
            <person name="Zhang R."/>
            <person name="Pan Y."/>
            <person name="Wang J."/>
            <person name="Ma R."/>
            <person name="Yu S."/>
        </authorList>
    </citation>
    <scope>NUCLEOTIDE SEQUENCE</scope>
    <source>
        <strain evidence="1">LA-IB0</strain>
        <tissue evidence="1">Leaf</tissue>
    </source>
</reference>
<gene>
    <name evidence="1" type="ORF">BUALT_Bualt10G0090000</name>
</gene>
<organism evidence="1 2">
    <name type="scientific">Buddleja alternifolia</name>
    <dbReference type="NCBI Taxonomy" id="168488"/>
    <lineage>
        <taxon>Eukaryota</taxon>
        <taxon>Viridiplantae</taxon>
        <taxon>Streptophyta</taxon>
        <taxon>Embryophyta</taxon>
        <taxon>Tracheophyta</taxon>
        <taxon>Spermatophyta</taxon>
        <taxon>Magnoliopsida</taxon>
        <taxon>eudicotyledons</taxon>
        <taxon>Gunneridae</taxon>
        <taxon>Pentapetalae</taxon>
        <taxon>asterids</taxon>
        <taxon>lamiids</taxon>
        <taxon>Lamiales</taxon>
        <taxon>Scrophulariaceae</taxon>
        <taxon>Buddlejeae</taxon>
        <taxon>Buddleja</taxon>
    </lineage>
</organism>